<gene>
    <name evidence="2" type="ORF">g.2606</name>
</gene>
<dbReference type="AlphaFoldDB" id="A0A1B6EA69"/>
<organism evidence="2">
    <name type="scientific">Clastoptera arizonana</name>
    <name type="common">Arizona spittle bug</name>
    <dbReference type="NCBI Taxonomy" id="38151"/>
    <lineage>
        <taxon>Eukaryota</taxon>
        <taxon>Metazoa</taxon>
        <taxon>Ecdysozoa</taxon>
        <taxon>Arthropoda</taxon>
        <taxon>Hexapoda</taxon>
        <taxon>Insecta</taxon>
        <taxon>Pterygota</taxon>
        <taxon>Neoptera</taxon>
        <taxon>Paraneoptera</taxon>
        <taxon>Hemiptera</taxon>
        <taxon>Auchenorrhyncha</taxon>
        <taxon>Cercopoidea</taxon>
        <taxon>Clastopteridae</taxon>
        <taxon>Clastoptera</taxon>
    </lineage>
</organism>
<feature type="chain" id="PRO_5008581904" evidence="1">
    <location>
        <begin position="19"/>
        <end position="174"/>
    </location>
</feature>
<sequence>MANLLFLIIVMKFAFVNPIETTSRRWPIPTNLFARAVKYTLKNLYEDVPFAKGIIKNLSDKKFITARSDLKEYKTLVKIQRFKLLIKINDLKFMTDGERDKTEDQVYDKMVNKLFLVLNLLDRLEQDPIVAQINKLQKIVNHIEMLKEKVGFEEDGQIVNFDAIIPDNYMGGAK</sequence>
<reference evidence="2" key="1">
    <citation type="submission" date="2015-12" db="EMBL/GenBank/DDBJ databases">
        <title>De novo transcriptome assembly of four potential Pierce s Disease insect vectors from Arizona vineyards.</title>
        <authorList>
            <person name="Tassone E.E."/>
        </authorList>
    </citation>
    <scope>NUCLEOTIDE SEQUENCE</scope>
</reference>
<proteinExistence type="predicted"/>
<name>A0A1B6EA69_9HEMI</name>
<evidence type="ECO:0000313" key="2">
    <source>
        <dbReference type="EMBL" id="JAS34828.1"/>
    </source>
</evidence>
<feature type="signal peptide" evidence="1">
    <location>
        <begin position="1"/>
        <end position="18"/>
    </location>
</feature>
<evidence type="ECO:0000256" key="1">
    <source>
        <dbReference type="SAM" id="SignalP"/>
    </source>
</evidence>
<protein>
    <submittedName>
        <fullName evidence="2">Uncharacterized protein</fullName>
    </submittedName>
</protein>
<accession>A0A1B6EA69</accession>
<keyword evidence="1" id="KW-0732">Signal</keyword>
<dbReference type="EMBL" id="GEDC01002470">
    <property type="protein sequence ID" value="JAS34828.1"/>
    <property type="molecule type" value="Transcribed_RNA"/>
</dbReference>